<keyword evidence="3" id="KW-0547">Nucleotide-binding</keyword>
<protein>
    <submittedName>
        <fullName evidence="11">ABC transporter ATP-binding protein</fullName>
    </submittedName>
</protein>
<name>A0ABP9CJF4_9ACTN</name>
<feature type="transmembrane region" description="Helical" evidence="8">
    <location>
        <begin position="229"/>
        <end position="253"/>
    </location>
</feature>
<feature type="transmembrane region" description="Helical" evidence="8">
    <location>
        <begin position="41"/>
        <end position="60"/>
    </location>
</feature>
<keyword evidence="12" id="KW-1185">Reference proteome</keyword>
<proteinExistence type="predicted"/>
<dbReference type="PROSITE" id="PS50893">
    <property type="entry name" value="ABC_TRANSPORTER_2"/>
    <property type="match status" value="2"/>
</dbReference>
<evidence type="ECO:0000256" key="1">
    <source>
        <dbReference type="ARBA" id="ARBA00004651"/>
    </source>
</evidence>
<feature type="transmembrane region" description="Helical" evidence="8">
    <location>
        <begin position="144"/>
        <end position="162"/>
    </location>
</feature>
<dbReference type="PROSITE" id="PS50929">
    <property type="entry name" value="ABC_TM1F"/>
    <property type="match status" value="2"/>
</dbReference>
<evidence type="ECO:0000256" key="4">
    <source>
        <dbReference type="ARBA" id="ARBA00022840"/>
    </source>
</evidence>
<feature type="transmembrane region" description="Helical" evidence="8">
    <location>
        <begin position="773"/>
        <end position="797"/>
    </location>
</feature>
<dbReference type="Proteomes" id="UP001500839">
    <property type="component" value="Unassembled WGS sequence"/>
</dbReference>
<organism evidence="11 12">
    <name type="scientific">Tomitella cavernea</name>
    <dbReference type="NCBI Taxonomy" id="1387982"/>
    <lineage>
        <taxon>Bacteria</taxon>
        <taxon>Bacillati</taxon>
        <taxon>Actinomycetota</taxon>
        <taxon>Actinomycetes</taxon>
        <taxon>Mycobacteriales</taxon>
        <taxon>Tomitella</taxon>
    </lineage>
</organism>
<dbReference type="Gene3D" id="1.20.1560.10">
    <property type="entry name" value="ABC transporter type 1, transmembrane domain"/>
    <property type="match status" value="2"/>
</dbReference>
<evidence type="ECO:0000256" key="3">
    <source>
        <dbReference type="ARBA" id="ARBA00022741"/>
    </source>
</evidence>
<evidence type="ECO:0000259" key="10">
    <source>
        <dbReference type="PROSITE" id="PS50929"/>
    </source>
</evidence>
<feature type="transmembrane region" description="Helical" evidence="8">
    <location>
        <begin position="882"/>
        <end position="904"/>
    </location>
</feature>
<comment type="caution">
    <text evidence="11">The sequence shown here is derived from an EMBL/GenBank/DDBJ whole genome shotgun (WGS) entry which is preliminary data.</text>
</comment>
<evidence type="ECO:0000313" key="11">
    <source>
        <dbReference type="EMBL" id="GAA4812582.1"/>
    </source>
</evidence>
<feature type="transmembrane region" description="Helical" evidence="8">
    <location>
        <begin position="259"/>
        <end position="280"/>
    </location>
</feature>
<evidence type="ECO:0000313" key="12">
    <source>
        <dbReference type="Proteomes" id="UP001500839"/>
    </source>
</evidence>
<dbReference type="InterPro" id="IPR027417">
    <property type="entry name" value="P-loop_NTPase"/>
</dbReference>
<keyword evidence="4 11" id="KW-0067">ATP-binding</keyword>
<evidence type="ECO:0000256" key="6">
    <source>
        <dbReference type="ARBA" id="ARBA00023136"/>
    </source>
</evidence>
<dbReference type="InterPro" id="IPR036640">
    <property type="entry name" value="ABC1_TM_sf"/>
</dbReference>
<dbReference type="CDD" id="cd18543">
    <property type="entry name" value="ABC_6TM_Rv0194_D1_like"/>
    <property type="match status" value="1"/>
</dbReference>
<dbReference type="PANTHER" id="PTHR43394">
    <property type="entry name" value="ATP-DEPENDENT PERMEASE MDL1, MITOCHONDRIAL"/>
    <property type="match status" value="1"/>
</dbReference>
<dbReference type="EMBL" id="BAABKQ010000001">
    <property type="protein sequence ID" value="GAA4812582.1"/>
    <property type="molecule type" value="Genomic_DNA"/>
</dbReference>
<dbReference type="SMART" id="SM00382">
    <property type="entry name" value="AAA"/>
    <property type="match status" value="2"/>
</dbReference>
<dbReference type="CDD" id="cd18546">
    <property type="entry name" value="ABC_6TM_Rv0194_D2_like"/>
    <property type="match status" value="1"/>
</dbReference>
<evidence type="ECO:0000256" key="5">
    <source>
        <dbReference type="ARBA" id="ARBA00022989"/>
    </source>
</evidence>
<dbReference type="InterPro" id="IPR011527">
    <property type="entry name" value="ABC1_TM_dom"/>
</dbReference>
<evidence type="ECO:0000256" key="8">
    <source>
        <dbReference type="SAM" id="Phobius"/>
    </source>
</evidence>
<feature type="transmembrane region" description="Helical" evidence="8">
    <location>
        <begin position="116"/>
        <end position="138"/>
    </location>
</feature>
<dbReference type="PROSITE" id="PS00211">
    <property type="entry name" value="ABC_TRANSPORTER_1"/>
    <property type="match status" value="1"/>
</dbReference>
<keyword evidence="5 8" id="KW-1133">Transmembrane helix</keyword>
<dbReference type="PANTHER" id="PTHR43394:SF1">
    <property type="entry name" value="ATP-BINDING CASSETTE SUB-FAMILY B MEMBER 10, MITOCHONDRIAL"/>
    <property type="match status" value="1"/>
</dbReference>
<feature type="domain" description="ABC transporter" evidence="9">
    <location>
        <begin position="983"/>
        <end position="1218"/>
    </location>
</feature>
<evidence type="ECO:0000259" key="9">
    <source>
        <dbReference type="PROSITE" id="PS50893"/>
    </source>
</evidence>
<feature type="transmembrane region" description="Helical" evidence="8">
    <location>
        <begin position="803"/>
        <end position="821"/>
    </location>
</feature>
<feature type="domain" description="ABC transporter" evidence="9">
    <location>
        <begin position="322"/>
        <end position="560"/>
    </location>
</feature>
<evidence type="ECO:0000256" key="2">
    <source>
        <dbReference type="ARBA" id="ARBA00022692"/>
    </source>
</evidence>
<keyword evidence="2 8" id="KW-0812">Transmembrane</keyword>
<sequence>MARRGVLFGALALSAGATVMELTFPLLTRSALDDATAGRTATIAGIAVAIAALACVRWACMFGRRVLAGRLSLDVQHDLRLNLLATIQRLDGRTQDRIRTGQVVSRSITDLQLTQGLLSMFPMVAGSALQFVLALAIMAYLSPLLTVVALAVAPCITAVAYVSRKSMHAATWSAQQGAADLAQHVEETVTGVRVVKGFGQESRMIARIETLGRTLYARRMRAARVNARFAPALAALPQLGLVAVIALGGWLAMRGSLTIGTFLAFATYITRLAAIARIMAGMLVMVQLSRAAAERVFGVIDSRPTIGEPDAPSALPEGPVGVQVRNVDFAYTPGRPVFDGLDLTVAPGETLVLVGPTGSGKSALAQLLDRFYDPDAGIVAFTSGAARVDLRELALHSVRETAAVVFDEPFLFSDSIAANIALGRPAAADEDIRAAAVAADADEFIAALPEGYATAVGERGLTLSGGQRQRIALARAILQDPRLLVLDDATSAVDAETEARIFAALRAGRADRTTIVIAHRRSTLALADRIAVLDGGRVVDSGTETELLARSGLFRELIHPELVHRATAGGAGDGRAADSDRGGDGALDSARLWSRESGAAGGPPPEEHDDGALGAMAATPELRRALAALPPATEDPRMDHRGLRAPDLDFRLRRMLAPVAPLLALVALLVALDTAVGLSFPIIVRYAIDHGVLPHRPHILYLTAAGAAAVVAVNWVIVSRMTVLTARAGERLLYGLRVRSYSHLQRLGLDYYEKTLSGRIMTRMTTDVDALSSFLQTGLSTAIVAVLTIIGVLSALLVTDPTLGLMALCALPPLIAATVVFRRISSAAYTTSRERVSAVNADFQENISGLRTTQSHRREQTAAARFTGLAESYLRSRMRAQVAISVYFPLITLISDLVLAAIVFVGAKQVAAGTTSAGTLAAFVLYLGLLFGPVQQLSQVFDGYQQARVGLRRIGELLRTPSSIVDPTGTPGAVPVDRLDGAVALVGVDFRYAPESPPALTGVDLEIAPGTTVALVGRTGAGKSTIVKLIARFYDATSGTVRVGGTDIRRHPLHDYRRRLGVVPQEAHLFTGTVADNIAFGRPDASRGQVEDAARAVGALPAIAGLDGGMLHPVGERGQGLSAGQRQLIALARAELVDPDVLLLDEATATLDPVTEFTVLAAGRRVRRDRTAVLVAHRLATAEQADEIVVVDGGRIVERGAPQHLRHAGGHYSRLLAASATTEPARA</sequence>
<dbReference type="GO" id="GO:0005524">
    <property type="term" value="F:ATP binding"/>
    <property type="evidence" value="ECO:0007669"/>
    <property type="project" value="UniProtKB-KW"/>
</dbReference>
<dbReference type="Pfam" id="PF00664">
    <property type="entry name" value="ABC_membrane"/>
    <property type="match status" value="2"/>
</dbReference>
<dbReference type="InterPro" id="IPR017871">
    <property type="entry name" value="ABC_transporter-like_CS"/>
</dbReference>
<feature type="transmembrane region" description="Helical" evidence="8">
    <location>
        <begin position="910"/>
        <end position="931"/>
    </location>
</feature>
<dbReference type="InterPro" id="IPR003439">
    <property type="entry name" value="ABC_transporter-like_ATP-bd"/>
</dbReference>
<comment type="subcellular location">
    <subcellularLocation>
        <location evidence="1">Cell membrane</location>
        <topology evidence="1">Multi-pass membrane protein</topology>
    </subcellularLocation>
</comment>
<evidence type="ECO:0000256" key="7">
    <source>
        <dbReference type="SAM" id="MobiDB-lite"/>
    </source>
</evidence>
<feature type="transmembrane region" description="Helical" evidence="8">
    <location>
        <begin position="699"/>
        <end position="718"/>
    </location>
</feature>
<dbReference type="SUPFAM" id="SSF52540">
    <property type="entry name" value="P-loop containing nucleoside triphosphate hydrolases"/>
    <property type="match status" value="2"/>
</dbReference>
<dbReference type="InterPro" id="IPR039421">
    <property type="entry name" value="Type_1_exporter"/>
</dbReference>
<keyword evidence="6 8" id="KW-0472">Membrane</keyword>
<gene>
    <name evidence="11" type="ORF">GCM10023353_16750</name>
</gene>
<reference evidence="12" key="1">
    <citation type="journal article" date="2019" name="Int. J. Syst. Evol. Microbiol.">
        <title>The Global Catalogue of Microorganisms (GCM) 10K type strain sequencing project: providing services to taxonomists for standard genome sequencing and annotation.</title>
        <authorList>
            <consortium name="The Broad Institute Genomics Platform"/>
            <consortium name="The Broad Institute Genome Sequencing Center for Infectious Disease"/>
            <person name="Wu L."/>
            <person name="Ma J."/>
        </authorList>
    </citation>
    <scope>NUCLEOTIDE SEQUENCE [LARGE SCALE GENOMIC DNA]</scope>
    <source>
        <strain evidence="12">JCM 18542</strain>
    </source>
</reference>
<accession>A0ABP9CJF4</accession>
<dbReference type="SUPFAM" id="SSF90123">
    <property type="entry name" value="ABC transporter transmembrane region"/>
    <property type="match status" value="2"/>
</dbReference>
<feature type="transmembrane region" description="Helical" evidence="8">
    <location>
        <begin position="662"/>
        <end position="687"/>
    </location>
</feature>
<dbReference type="InterPro" id="IPR003593">
    <property type="entry name" value="AAA+_ATPase"/>
</dbReference>
<dbReference type="Pfam" id="PF00005">
    <property type="entry name" value="ABC_tran"/>
    <property type="match status" value="2"/>
</dbReference>
<dbReference type="Gene3D" id="3.40.50.300">
    <property type="entry name" value="P-loop containing nucleotide triphosphate hydrolases"/>
    <property type="match status" value="2"/>
</dbReference>
<feature type="domain" description="ABC transmembrane type-1" evidence="10">
    <location>
        <begin position="664"/>
        <end position="946"/>
    </location>
</feature>
<feature type="region of interest" description="Disordered" evidence="7">
    <location>
        <begin position="568"/>
        <end position="588"/>
    </location>
</feature>
<feature type="domain" description="ABC transmembrane type-1" evidence="10">
    <location>
        <begin position="8"/>
        <end position="288"/>
    </location>
</feature>